<name>A0A1M5KVB9_9FIRM</name>
<dbReference type="EC" id="1.1.1.193" evidence="15"/>
<dbReference type="SUPFAM" id="SSF53597">
    <property type="entry name" value="Dihydrofolate reductase-like"/>
    <property type="match status" value="1"/>
</dbReference>
<dbReference type="InterPro" id="IPR002734">
    <property type="entry name" value="RibDG_C"/>
</dbReference>
<evidence type="ECO:0000313" key="20">
    <source>
        <dbReference type="EMBL" id="SHG56717.1"/>
    </source>
</evidence>
<dbReference type="InterPro" id="IPR024072">
    <property type="entry name" value="DHFR-like_dom_sf"/>
</dbReference>
<keyword evidence="6 15" id="KW-0686">Riboflavin biosynthesis</keyword>
<comment type="cofactor">
    <cofactor evidence="15 18">
        <name>Zn(2+)</name>
        <dbReference type="ChEBI" id="CHEBI:29105"/>
    </cofactor>
    <text evidence="15 18">Binds 1 zinc ion.</text>
</comment>
<feature type="binding site" evidence="17">
    <location>
        <position position="195"/>
    </location>
    <ligand>
        <name>NADP(+)</name>
        <dbReference type="ChEBI" id="CHEBI:58349"/>
    </ligand>
</feature>
<keyword evidence="11 15" id="KW-0560">Oxidoreductase</keyword>
<dbReference type="FunFam" id="3.40.140.10:FF:000025">
    <property type="entry name" value="Riboflavin biosynthesis protein RibD"/>
    <property type="match status" value="1"/>
</dbReference>
<dbReference type="GO" id="GO:0009231">
    <property type="term" value="P:riboflavin biosynthetic process"/>
    <property type="evidence" value="ECO:0007669"/>
    <property type="project" value="UniProtKB-UniPathway"/>
</dbReference>
<evidence type="ECO:0000256" key="17">
    <source>
        <dbReference type="PIRSR" id="PIRSR006769-2"/>
    </source>
</evidence>
<dbReference type="InterPro" id="IPR016193">
    <property type="entry name" value="Cytidine_deaminase-like"/>
</dbReference>
<evidence type="ECO:0000256" key="3">
    <source>
        <dbReference type="ARBA" id="ARBA00004910"/>
    </source>
</evidence>
<feature type="binding site" evidence="17">
    <location>
        <position position="203"/>
    </location>
    <ligand>
        <name>substrate</name>
    </ligand>
</feature>
<comment type="similarity">
    <text evidence="5 15">In the C-terminal section; belongs to the HTP reductase family.</text>
</comment>
<dbReference type="EMBL" id="FQWX01000003">
    <property type="protein sequence ID" value="SHG56717.1"/>
    <property type="molecule type" value="Genomic_DNA"/>
</dbReference>
<dbReference type="Proteomes" id="UP000243255">
    <property type="component" value="Unassembled WGS sequence"/>
</dbReference>
<evidence type="ECO:0000256" key="12">
    <source>
        <dbReference type="ARBA" id="ARBA00023268"/>
    </source>
</evidence>
<dbReference type="Gene3D" id="3.40.430.10">
    <property type="entry name" value="Dihydrofolate Reductase, subunit A"/>
    <property type="match status" value="1"/>
</dbReference>
<dbReference type="InterPro" id="IPR002125">
    <property type="entry name" value="CMP_dCMP_dom"/>
</dbReference>
<evidence type="ECO:0000256" key="13">
    <source>
        <dbReference type="ARBA" id="ARBA00049861"/>
    </source>
</evidence>
<dbReference type="GO" id="GO:0008835">
    <property type="term" value="F:diaminohydroxyphosphoribosylaminopyrimidine deaminase activity"/>
    <property type="evidence" value="ECO:0007669"/>
    <property type="project" value="UniProtKB-EC"/>
</dbReference>
<evidence type="ECO:0000256" key="11">
    <source>
        <dbReference type="ARBA" id="ARBA00023002"/>
    </source>
</evidence>
<dbReference type="SUPFAM" id="SSF53927">
    <property type="entry name" value="Cytidine deaminase-like"/>
    <property type="match status" value="1"/>
</dbReference>
<dbReference type="PANTHER" id="PTHR38011:SF7">
    <property type="entry name" value="2,5-DIAMINO-6-RIBOSYLAMINO-4(3H)-PYRIMIDINONE 5'-PHOSPHATE REDUCTASE"/>
    <property type="match status" value="1"/>
</dbReference>
<evidence type="ECO:0000256" key="4">
    <source>
        <dbReference type="ARBA" id="ARBA00005259"/>
    </source>
</evidence>
<feature type="binding site" evidence="18">
    <location>
        <position position="74"/>
    </location>
    <ligand>
        <name>Zn(2+)</name>
        <dbReference type="ChEBI" id="CHEBI:29105"/>
        <note>catalytic</note>
    </ligand>
</feature>
<evidence type="ECO:0000256" key="8">
    <source>
        <dbReference type="ARBA" id="ARBA00022801"/>
    </source>
</evidence>
<proteinExistence type="inferred from homology"/>
<dbReference type="PANTHER" id="PTHR38011">
    <property type="entry name" value="DIHYDROFOLATE REDUCTASE FAMILY PROTEIN (AFU_ORTHOLOGUE AFUA_8G06820)"/>
    <property type="match status" value="1"/>
</dbReference>
<evidence type="ECO:0000313" key="21">
    <source>
        <dbReference type="Proteomes" id="UP000243255"/>
    </source>
</evidence>
<evidence type="ECO:0000256" key="16">
    <source>
        <dbReference type="PIRSR" id="PIRSR006769-1"/>
    </source>
</evidence>
<dbReference type="PROSITE" id="PS00903">
    <property type="entry name" value="CYT_DCMP_DEAMINASES_1"/>
    <property type="match status" value="1"/>
</dbReference>
<organism evidence="20 21">
    <name type="scientific">Asaccharospora irregularis DSM 2635</name>
    <dbReference type="NCBI Taxonomy" id="1121321"/>
    <lineage>
        <taxon>Bacteria</taxon>
        <taxon>Bacillati</taxon>
        <taxon>Bacillota</taxon>
        <taxon>Clostridia</taxon>
        <taxon>Peptostreptococcales</taxon>
        <taxon>Peptostreptococcaceae</taxon>
        <taxon>Asaccharospora</taxon>
    </lineage>
</organism>
<keyword evidence="21" id="KW-1185">Reference proteome</keyword>
<dbReference type="Pfam" id="PF00383">
    <property type="entry name" value="dCMP_cyt_deam_1"/>
    <property type="match status" value="1"/>
</dbReference>
<feature type="binding site" evidence="17">
    <location>
        <position position="220"/>
    </location>
    <ligand>
        <name>NADP(+)</name>
        <dbReference type="ChEBI" id="CHEBI:58349"/>
    </ligand>
</feature>
<comment type="catalytic activity">
    <reaction evidence="13 15">
        <text>5-amino-6-(5-phospho-D-ribitylamino)uracil + NADP(+) = 5-amino-6-(5-phospho-D-ribosylamino)uracil + NADPH + H(+)</text>
        <dbReference type="Rhea" id="RHEA:17845"/>
        <dbReference type="ChEBI" id="CHEBI:15378"/>
        <dbReference type="ChEBI" id="CHEBI:57783"/>
        <dbReference type="ChEBI" id="CHEBI:58349"/>
        <dbReference type="ChEBI" id="CHEBI:58421"/>
        <dbReference type="ChEBI" id="CHEBI:58453"/>
        <dbReference type="EC" id="1.1.1.193"/>
    </reaction>
</comment>
<evidence type="ECO:0000256" key="18">
    <source>
        <dbReference type="PIRSR" id="PIRSR006769-3"/>
    </source>
</evidence>
<feature type="binding site" evidence="17">
    <location>
        <position position="167"/>
    </location>
    <ligand>
        <name>substrate</name>
    </ligand>
</feature>
<dbReference type="UniPathway" id="UPA00275">
    <property type="reaction ID" value="UER00401"/>
</dbReference>
<dbReference type="PIRSF" id="PIRSF006769">
    <property type="entry name" value="RibD"/>
    <property type="match status" value="1"/>
</dbReference>
<keyword evidence="10 15" id="KW-0521">NADP</keyword>
<dbReference type="NCBIfam" id="TIGR00326">
    <property type="entry name" value="eubact_ribD"/>
    <property type="match status" value="1"/>
</dbReference>
<evidence type="ECO:0000256" key="2">
    <source>
        <dbReference type="ARBA" id="ARBA00004882"/>
    </source>
</evidence>
<dbReference type="Pfam" id="PF01872">
    <property type="entry name" value="RibD_C"/>
    <property type="match status" value="1"/>
</dbReference>
<evidence type="ECO:0000256" key="14">
    <source>
        <dbReference type="ARBA" id="ARBA00049886"/>
    </source>
</evidence>
<keyword evidence="9 15" id="KW-0862">Zinc</keyword>
<evidence type="ECO:0000256" key="1">
    <source>
        <dbReference type="ARBA" id="ARBA00002151"/>
    </source>
</evidence>
<evidence type="ECO:0000256" key="5">
    <source>
        <dbReference type="ARBA" id="ARBA00007417"/>
    </source>
</evidence>
<feature type="binding site" evidence="17">
    <location>
        <position position="183"/>
    </location>
    <ligand>
        <name>substrate</name>
    </ligand>
</feature>
<evidence type="ECO:0000259" key="19">
    <source>
        <dbReference type="PROSITE" id="PS51747"/>
    </source>
</evidence>
<feature type="binding site" evidence="17">
    <location>
        <position position="291"/>
    </location>
    <ligand>
        <name>substrate</name>
    </ligand>
</feature>
<feature type="binding site" evidence="17">
    <location>
        <position position="206"/>
    </location>
    <ligand>
        <name>substrate</name>
    </ligand>
</feature>
<evidence type="ECO:0000256" key="7">
    <source>
        <dbReference type="ARBA" id="ARBA00022723"/>
    </source>
</evidence>
<comment type="catalytic activity">
    <reaction evidence="14 15">
        <text>2,5-diamino-6-hydroxy-4-(5-phosphoribosylamino)-pyrimidine + H2O + H(+) = 5-amino-6-(5-phospho-D-ribosylamino)uracil + NH4(+)</text>
        <dbReference type="Rhea" id="RHEA:21868"/>
        <dbReference type="ChEBI" id="CHEBI:15377"/>
        <dbReference type="ChEBI" id="CHEBI:15378"/>
        <dbReference type="ChEBI" id="CHEBI:28938"/>
        <dbReference type="ChEBI" id="CHEBI:58453"/>
        <dbReference type="ChEBI" id="CHEBI:58614"/>
        <dbReference type="EC" id="3.5.4.26"/>
    </reaction>
</comment>
<feature type="domain" description="CMP/dCMP-type deaminase" evidence="19">
    <location>
        <begin position="1"/>
        <end position="122"/>
    </location>
</feature>
<accession>A0A1M5KVB9</accession>
<feature type="binding site" evidence="17">
    <location>
        <position position="169"/>
    </location>
    <ligand>
        <name>NADP(+)</name>
        <dbReference type="ChEBI" id="CHEBI:58349"/>
    </ligand>
</feature>
<protein>
    <recommendedName>
        <fullName evidence="15">Riboflavin biosynthesis protein RibD</fullName>
    </recommendedName>
    <domain>
        <recommendedName>
            <fullName evidence="15">Diaminohydroxyphosphoribosylaminopyrimidine deaminase</fullName>
            <shortName evidence="15">DRAP deaminase</shortName>
            <ecNumber evidence="15">3.5.4.26</ecNumber>
        </recommendedName>
        <alternativeName>
            <fullName evidence="15">Riboflavin-specific deaminase</fullName>
        </alternativeName>
    </domain>
    <domain>
        <recommendedName>
            <fullName evidence="15">5-amino-6-(5-phosphoribosylamino)uracil reductase</fullName>
            <ecNumber evidence="15">1.1.1.193</ecNumber>
        </recommendedName>
        <alternativeName>
            <fullName evidence="15">HTP reductase</fullName>
        </alternativeName>
    </domain>
</protein>
<feature type="binding site" evidence="18">
    <location>
        <position position="49"/>
    </location>
    <ligand>
        <name>Zn(2+)</name>
        <dbReference type="ChEBI" id="CHEBI:29105"/>
        <note>catalytic</note>
    </ligand>
</feature>
<reference evidence="21" key="1">
    <citation type="submission" date="2016-11" db="EMBL/GenBank/DDBJ databases">
        <authorList>
            <person name="Varghese N."/>
            <person name="Submissions S."/>
        </authorList>
    </citation>
    <scope>NUCLEOTIDE SEQUENCE [LARGE SCALE GENOMIC DNA]</scope>
    <source>
        <strain evidence="21">DSM 2635</strain>
    </source>
</reference>
<feature type="binding site" evidence="17">
    <location>
        <position position="153"/>
    </location>
    <ligand>
        <name>NADP(+)</name>
        <dbReference type="ChEBI" id="CHEBI:58349"/>
    </ligand>
</feature>
<dbReference type="InterPro" id="IPR050765">
    <property type="entry name" value="Riboflavin_Biosynth_HTPR"/>
</dbReference>
<dbReference type="OrthoDB" id="9800865at2"/>
<feature type="binding site" evidence="18">
    <location>
        <position position="83"/>
    </location>
    <ligand>
        <name>Zn(2+)</name>
        <dbReference type="ChEBI" id="CHEBI:29105"/>
        <note>catalytic</note>
    </ligand>
</feature>
<dbReference type="InterPro" id="IPR016192">
    <property type="entry name" value="APOBEC/CMP_deaminase_Zn-bd"/>
</dbReference>
<keyword evidence="12" id="KW-0511">Multifunctional enzyme</keyword>
<dbReference type="GO" id="GO:0008703">
    <property type="term" value="F:5-amino-6-(5-phosphoribosylamino)uracil reductase activity"/>
    <property type="evidence" value="ECO:0007669"/>
    <property type="project" value="UniProtKB-EC"/>
</dbReference>
<feature type="active site" description="Proton donor" evidence="16">
    <location>
        <position position="51"/>
    </location>
</feature>
<feature type="binding site" evidence="17">
    <location>
        <position position="199"/>
    </location>
    <ligand>
        <name>NADP(+)</name>
        <dbReference type="ChEBI" id="CHEBI:58349"/>
    </ligand>
</feature>
<feature type="binding site" evidence="17">
    <location>
        <begin position="293"/>
        <end position="299"/>
    </location>
    <ligand>
        <name>NADP(+)</name>
        <dbReference type="ChEBI" id="CHEBI:58349"/>
    </ligand>
</feature>
<evidence type="ECO:0000256" key="6">
    <source>
        <dbReference type="ARBA" id="ARBA00022619"/>
    </source>
</evidence>
<dbReference type="Gene3D" id="3.40.140.10">
    <property type="entry name" value="Cytidine Deaminase, domain 2"/>
    <property type="match status" value="1"/>
</dbReference>
<dbReference type="InterPro" id="IPR011549">
    <property type="entry name" value="RibD_C"/>
</dbReference>
<keyword evidence="8 15" id="KW-0378">Hydrolase</keyword>
<dbReference type="STRING" id="1121321.SAMN04488530_103130"/>
<evidence type="ECO:0000256" key="10">
    <source>
        <dbReference type="ARBA" id="ARBA00022857"/>
    </source>
</evidence>
<dbReference type="CDD" id="cd01284">
    <property type="entry name" value="Riboflavin_deaminase-reductase"/>
    <property type="match status" value="1"/>
</dbReference>
<comment type="similarity">
    <text evidence="4 15">In the N-terminal section; belongs to the cytidine and deoxycytidylate deaminase family.</text>
</comment>
<comment type="pathway">
    <text evidence="2 15">Cofactor biosynthesis; riboflavin biosynthesis; 5-amino-6-(D-ribitylamino)uracil from GTP: step 2/4.</text>
</comment>
<dbReference type="AlphaFoldDB" id="A0A1M5KVB9"/>
<dbReference type="EC" id="3.5.4.26" evidence="15"/>
<dbReference type="RefSeq" id="WP_073123958.1">
    <property type="nucleotide sequence ID" value="NZ_BAABCH010000103.1"/>
</dbReference>
<dbReference type="PROSITE" id="PS51747">
    <property type="entry name" value="CYT_DCMP_DEAMINASES_2"/>
    <property type="match status" value="1"/>
</dbReference>
<keyword evidence="7 15" id="KW-0479">Metal-binding</keyword>
<dbReference type="GO" id="GO:0050661">
    <property type="term" value="F:NADP binding"/>
    <property type="evidence" value="ECO:0007669"/>
    <property type="project" value="InterPro"/>
</dbReference>
<gene>
    <name evidence="20" type="ORF">SAMN04488530_103130</name>
</gene>
<sequence>MEEFYMKLALDLAKKGIGLVNPNPMVGAVIVKDNKIIGKGYHEKYGQNHAEVNAIKSATESIEGSTMYVTLEPCSHYGNTPPCVDRIIKNKISKVVIASHDPNPLVSGRGIKKLRENGIEVVTGILDDENKRLNEVFMKYIIEKIPFVVMKIAMSLDGKICTASGHSKWISCDKSRDEVHKLRGNLSAILVGVNTVIKDNPKLTCRIEGGKNPIRIITDSTLRIPLESNVINDNQSRTIIVTTDRADHKKAEELKDRGIELLFTNSKENRVDLKDMIRKLGELKIDSILLEGGSQLNFSALNEGIVDKVQFYIAPKIIGGVNSKTPIGGLGIDKLSDCFKLKNMITSNIGEDVLIEGYIDK</sequence>
<comment type="pathway">
    <text evidence="3 15">Cofactor biosynthesis; riboflavin biosynthesis; 5-amino-6-(D-ribitylamino)uracil from GTP: step 3/4.</text>
</comment>
<dbReference type="InterPro" id="IPR004794">
    <property type="entry name" value="Eubact_RibD"/>
</dbReference>
<comment type="function">
    <text evidence="1 15">Converts 2,5-diamino-6-(ribosylamino)-4(3h)-pyrimidinone 5'-phosphate into 5-amino-6-(ribosylamino)-2,4(1h,3h)-pyrimidinedione 5'-phosphate.</text>
</comment>
<dbReference type="NCBIfam" id="TIGR00227">
    <property type="entry name" value="ribD_Cterm"/>
    <property type="match status" value="1"/>
</dbReference>
<evidence type="ECO:0000256" key="15">
    <source>
        <dbReference type="PIRNR" id="PIRNR006769"/>
    </source>
</evidence>
<dbReference type="GO" id="GO:0008270">
    <property type="term" value="F:zinc ion binding"/>
    <property type="evidence" value="ECO:0007669"/>
    <property type="project" value="InterPro"/>
</dbReference>
<evidence type="ECO:0000256" key="9">
    <source>
        <dbReference type="ARBA" id="ARBA00022833"/>
    </source>
</evidence>